<feature type="region of interest" description="Disordered" evidence="1">
    <location>
        <begin position="1"/>
        <end position="21"/>
    </location>
</feature>
<keyword evidence="3" id="KW-1185">Reference proteome</keyword>
<feature type="region of interest" description="Disordered" evidence="1">
    <location>
        <begin position="155"/>
        <end position="177"/>
    </location>
</feature>
<dbReference type="Proteomes" id="UP000287144">
    <property type="component" value="Unassembled WGS sequence"/>
</dbReference>
<dbReference type="AlphaFoldDB" id="A0A428RZD7"/>
<sequence length="317" mass="34779">MTNKYESEGLQSDYEPEDPERPDYYRQMLIQKLPGVVTEQLTAPGSGLMRCITDIVMANRYGSKSGFGSKLTLLENSQLVQQIENVVENAVRKTLSEVGRSKEPFNDFQIPRLNFESPEEDSKNSMGQKKQVQVVGPTPLKDDLLLHPGIGGTGVKIEPRAQYPTPTSSTFSRSPDFQFGNMERTQVGSTSPLEFDLASIIGENHLDDPLLHTTEGGPIGEIPSVTWGNNDAVFSSGMYAPIRQNSNSNVANVSGPANDQTQVFANLEQRPEDYLLGSWEFAPQVTSIQSVDSGYGSIAGPPDSAALENLDIDWFLE</sequence>
<comment type="caution">
    <text evidence="2">The sequence shown here is derived from an EMBL/GenBank/DDBJ whole genome shotgun (WGS) entry which is preliminary data.</text>
</comment>
<name>A0A428RZD7_9HYPO</name>
<proteinExistence type="predicted"/>
<evidence type="ECO:0000313" key="2">
    <source>
        <dbReference type="EMBL" id="RSL82927.1"/>
    </source>
</evidence>
<evidence type="ECO:0000256" key="1">
    <source>
        <dbReference type="SAM" id="MobiDB-lite"/>
    </source>
</evidence>
<gene>
    <name evidence="2" type="ORF">CEP52_016846</name>
</gene>
<organism evidence="2 3">
    <name type="scientific">Fusarium oligoseptatum</name>
    <dbReference type="NCBI Taxonomy" id="2604345"/>
    <lineage>
        <taxon>Eukaryota</taxon>
        <taxon>Fungi</taxon>
        <taxon>Dikarya</taxon>
        <taxon>Ascomycota</taxon>
        <taxon>Pezizomycotina</taxon>
        <taxon>Sordariomycetes</taxon>
        <taxon>Hypocreomycetidae</taxon>
        <taxon>Hypocreales</taxon>
        <taxon>Nectriaceae</taxon>
        <taxon>Fusarium</taxon>
        <taxon>Fusarium solani species complex</taxon>
    </lineage>
</organism>
<evidence type="ECO:0000313" key="3">
    <source>
        <dbReference type="Proteomes" id="UP000287144"/>
    </source>
</evidence>
<protein>
    <submittedName>
        <fullName evidence="2">Uncharacterized protein</fullName>
    </submittedName>
</protein>
<feature type="compositionally biased region" description="Low complexity" evidence="1">
    <location>
        <begin position="164"/>
        <end position="175"/>
    </location>
</feature>
<dbReference type="STRING" id="1325735.A0A428RZD7"/>
<reference evidence="2 3" key="1">
    <citation type="submission" date="2017-06" db="EMBL/GenBank/DDBJ databases">
        <title>Comparative genomic analysis of Ambrosia Fusariam Clade fungi.</title>
        <authorList>
            <person name="Stajich J.E."/>
            <person name="Carrillo J."/>
            <person name="Kijimoto T."/>
            <person name="Eskalen A."/>
            <person name="O'Donnell K."/>
            <person name="Kasson M."/>
        </authorList>
    </citation>
    <scope>NUCLEOTIDE SEQUENCE [LARGE SCALE GENOMIC DNA]</scope>
    <source>
        <strain evidence="2 3">NRRL62579</strain>
    </source>
</reference>
<dbReference type="EMBL" id="NKCK01000397">
    <property type="protein sequence ID" value="RSL82927.1"/>
    <property type="molecule type" value="Genomic_DNA"/>
</dbReference>
<accession>A0A428RZD7</accession>